<accession>A0A1U7CRJ1</accession>
<evidence type="ECO:0000256" key="1">
    <source>
        <dbReference type="SAM" id="Phobius"/>
    </source>
</evidence>
<reference evidence="3" key="1">
    <citation type="submission" date="2016-12" db="EMBL/GenBank/DDBJ databases">
        <title>Comparative genomics of four Isosphaeraceae planctomycetes: a common pool of plasmids and glycoside hydrolase genes.</title>
        <authorList>
            <person name="Ivanova A."/>
        </authorList>
    </citation>
    <scope>NUCLEOTIDE SEQUENCE [LARGE SCALE GENOMIC DNA]</scope>
    <source>
        <strain evidence="3">PX4</strain>
    </source>
</reference>
<dbReference type="STRING" id="1387353.BSF38_03069"/>
<evidence type="ECO:0000313" key="3">
    <source>
        <dbReference type="Proteomes" id="UP000186309"/>
    </source>
</evidence>
<feature type="transmembrane region" description="Helical" evidence="1">
    <location>
        <begin position="20"/>
        <end position="37"/>
    </location>
</feature>
<gene>
    <name evidence="2" type="ORF">BSF38_03069</name>
</gene>
<feature type="transmembrane region" description="Helical" evidence="1">
    <location>
        <begin position="126"/>
        <end position="144"/>
    </location>
</feature>
<keyword evidence="1" id="KW-0812">Transmembrane</keyword>
<dbReference type="EMBL" id="CP019082">
    <property type="protein sequence ID" value="APW61551.1"/>
    <property type="molecule type" value="Genomic_DNA"/>
</dbReference>
<dbReference type="KEGG" id="pbor:BSF38_03069"/>
<protein>
    <submittedName>
        <fullName evidence="2">Uncharacterized protein</fullName>
    </submittedName>
</protein>
<proteinExistence type="predicted"/>
<feature type="transmembrane region" description="Helical" evidence="1">
    <location>
        <begin position="43"/>
        <end position="61"/>
    </location>
</feature>
<dbReference type="AlphaFoldDB" id="A0A1U7CRJ1"/>
<feature type="transmembrane region" description="Helical" evidence="1">
    <location>
        <begin position="164"/>
        <end position="181"/>
    </location>
</feature>
<keyword evidence="1" id="KW-1133">Transmembrane helix</keyword>
<feature type="transmembrane region" description="Helical" evidence="1">
    <location>
        <begin position="81"/>
        <end position="106"/>
    </location>
</feature>
<organism evidence="2 3">
    <name type="scientific">Paludisphaera borealis</name>
    <dbReference type="NCBI Taxonomy" id="1387353"/>
    <lineage>
        <taxon>Bacteria</taxon>
        <taxon>Pseudomonadati</taxon>
        <taxon>Planctomycetota</taxon>
        <taxon>Planctomycetia</taxon>
        <taxon>Isosphaerales</taxon>
        <taxon>Isosphaeraceae</taxon>
        <taxon>Paludisphaera</taxon>
    </lineage>
</organism>
<keyword evidence="3" id="KW-1185">Reference proteome</keyword>
<dbReference type="Proteomes" id="UP000186309">
    <property type="component" value="Chromosome"/>
</dbReference>
<dbReference type="RefSeq" id="WP_076346992.1">
    <property type="nucleotide sequence ID" value="NZ_CP019082.1"/>
</dbReference>
<evidence type="ECO:0000313" key="2">
    <source>
        <dbReference type="EMBL" id="APW61551.1"/>
    </source>
</evidence>
<sequence length="182" mass="19765">MSQGGRRPAVQRLGVRLKLWWLMAAVAVAAVLCAVARKEGSPIAGAVIVGTCVLVLAYKRFSEALALRRSEGLTTSRPRKVWAALNAVCVAVMVIGLSDLAFLVGYSGYMALSSRSSHWSPYDDEAWIAMGAAAGTTLAVRVAVALRRRFWPQRPPALRRSNWLLEFACAVTALVISRLILR</sequence>
<name>A0A1U7CRJ1_9BACT</name>
<keyword evidence="1" id="KW-0472">Membrane</keyword>